<name>A0A6N8U7S6_9FIRM</name>
<protein>
    <submittedName>
        <fullName evidence="1">Uncharacterized protein</fullName>
    </submittedName>
</protein>
<organism evidence="1 2">
    <name type="scientific">Copranaerobaculum intestinale</name>
    <dbReference type="NCBI Taxonomy" id="2692629"/>
    <lineage>
        <taxon>Bacteria</taxon>
        <taxon>Bacillati</taxon>
        <taxon>Bacillota</taxon>
        <taxon>Erysipelotrichia</taxon>
        <taxon>Erysipelotrichales</taxon>
        <taxon>Erysipelotrichaceae</taxon>
        <taxon>Copranaerobaculum</taxon>
    </lineage>
</organism>
<reference evidence="1 2" key="2">
    <citation type="submission" date="2020-01" db="EMBL/GenBank/DDBJ databases">
        <title>Clostridiaceae sp. nov. isolated from the gut of human by culturomics.</title>
        <authorList>
            <person name="Chang Y."/>
        </authorList>
    </citation>
    <scope>NUCLEOTIDE SEQUENCE [LARGE SCALE GENOMIC DNA]</scope>
    <source>
        <strain evidence="1 2">DONG20-135</strain>
    </source>
</reference>
<gene>
    <name evidence="1" type="ORF">GSF08_08155</name>
</gene>
<evidence type="ECO:0000313" key="2">
    <source>
        <dbReference type="Proteomes" id="UP000434036"/>
    </source>
</evidence>
<comment type="caution">
    <text evidence="1">The sequence shown here is derived from an EMBL/GenBank/DDBJ whole genome shotgun (WGS) entry which is preliminary data.</text>
</comment>
<dbReference type="RefSeq" id="WP_160625311.1">
    <property type="nucleotide sequence ID" value="NZ_WUUQ01000002.1"/>
</dbReference>
<dbReference type="EMBL" id="WUUQ01000002">
    <property type="protein sequence ID" value="MXQ73911.1"/>
    <property type="molecule type" value="Genomic_DNA"/>
</dbReference>
<proteinExistence type="predicted"/>
<evidence type="ECO:0000313" key="1">
    <source>
        <dbReference type="EMBL" id="MXQ73911.1"/>
    </source>
</evidence>
<dbReference type="Proteomes" id="UP000434036">
    <property type="component" value="Unassembled WGS sequence"/>
</dbReference>
<sequence>MTNKQMVKAFWEEFEAIHKDLQKAIRNEDREALKVLLDTLNDQLMLIAGCKCEVELADNGFYELTFDTGMNKTAQYICACLKKEAPHTIVDEWIINAFRQPLSERAMHTVLNIKGQQYTPVDFKIYYDIDTNMKAMHVQMYCEAFKSMDEVRQYDIARYLLELFIGELELEARIASLRILEAPIDHENVVLLPNFYEDICDIVIDQDWTSYSDPTVIYSVYKLNEEVKAMGLRKDITILATSNPILFEELQNQEQDSCRDFQDKGGEYGYCYYDRKDESEASAIRNAQIEKELHELLYPLGIARTIGSGIGTKHCYIDFAIFDKPLFLQALKRINEKTALELFYKSFTA</sequence>
<keyword evidence="2" id="KW-1185">Reference proteome</keyword>
<reference evidence="1 2" key="1">
    <citation type="submission" date="2019-12" db="EMBL/GenBank/DDBJ databases">
        <authorList>
            <person name="Yang R."/>
        </authorList>
    </citation>
    <scope>NUCLEOTIDE SEQUENCE [LARGE SCALE GENOMIC DNA]</scope>
    <source>
        <strain evidence="1 2">DONG20-135</strain>
    </source>
</reference>
<accession>A0A6N8U7S6</accession>
<dbReference type="AlphaFoldDB" id="A0A6N8U7S6"/>